<gene>
    <name evidence="2" type="ORF">M878_27815</name>
</gene>
<evidence type="ECO:0000313" key="3">
    <source>
        <dbReference type="Proteomes" id="UP000017984"/>
    </source>
</evidence>
<dbReference type="HOGENOM" id="CLU_1408071_0_0_11"/>
<feature type="region of interest" description="Disordered" evidence="1">
    <location>
        <begin position="99"/>
        <end position="193"/>
    </location>
</feature>
<evidence type="ECO:0000313" key="2">
    <source>
        <dbReference type="EMBL" id="EST25893.1"/>
    </source>
</evidence>
<dbReference type="RefSeq" id="WP_023550102.1">
    <property type="nucleotide sequence ID" value="NZ_CM002285.1"/>
</dbReference>
<organism evidence="2 3">
    <name type="scientific">Streptomyces roseochromogenus subsp. oscitans DS 12.976</name>
    <dbReference type="NCBI Taxonomy" id="1352936"/>
    <lineage>
        <taxon>Bacteria</taxon>
        <taxon>Bacillati</taxon>
        <taxon>Actinomycetota</taxon>
        <taxon>Actinomycetes</taxon>
        <taxon>Kitasatosporales</taxon>
        <taxon>Streptomycetaceae</taxon>
        <taxon>Streptomyces</taxon>
    </lineage>
</organism>
<accession>V6K1G0</accession>
<proteinExistence type="predicted"/>
<evidence type="ECO:0000256" key="1">
    <source>
        <dbReference type="SAM" id="MobiDB-lite"/>
    </source>
</evidence>
<reference evidence="2 3" key="1">
    <citation type="journal article" date="2014" name="Genome Announc.">
        <title>Draft Genome Sequence of Streptomyces roseochromogenes subsp. oscitans DS 12.976, Producer of the Aminocoumarin Antibiotic Clorobiocin.</title>
        <authorList>
            <person name="Ruckert C."/>
            <person name="Kalinowski J."/>
            <person name="Heide L."/>
            <person name="Apel A.K."/>
        </authorList>
    </citation>
    <scope>NUCLEOTIDE SEQUENCE [LARGE SCALE GENOMIC DNA]</scope>
    <source>
        <strain evidence="2 3">DS 12.976</strain>
    </source>
</reference>
<keyword evidence="3" id="KW-1185">Reference proteome</keyword>
<comment type="caution">
    <text evidence="2">The sequence shown here is derived from an EMBL/GenBank/DDBJ whole genome shotgun (WGS) entry which is preliminary data.</text>
</comment>
<name>V6K1G0_STRRC</name>
<dbReference type="PATRIC" id="fig|1352936.5.peg.5806"/>
<dbReference type="EMBL" id="AWQX01000236">
    <property type="protein sequence ID" value="EST25893.1"/>
    <property type="molecule type" value="Genomic_DNA"/>
</dbReference>
<protein>
    <submittedName>
        <fullName evidence="2">Uncharacterized protein</fullName>
    </submittedName>
</protein>
<feature type="compositionally biased region" description="Basic and acidic residues" evidence="1">
    <location>
        <begin position="106"/>
        <end position="126"/>
    </location>
</feature>
<sequence>MQPGDIGVVERYVRLARAAHGDPPAVQQMDPARVRARHDMQLGRRAVQLGMRLGGRRGAQRQHGAVDQRRLAEGVAARIEACGARVQHHGRRTGVAARAALPGDRPGQRRRDRAEVRAGGRRDQHVTARGAAPLRGRAQRVYDGQPDLHRRQRSLLRGSARDGLPPTPHEHVGQYWKASSHLPLTTRPGPGDK</sequence>
<dbReference type="Proteomes" id="UP000017984">
    <property type="component" value="Chromosome"/>
</dbReference>
<dbReference type="AlphaFoldDB" id="V6K1G0"/>